<evidence type="ECO:0000313" key="2">
    <source>
        <dbReference type="EMBL" id="SHI87356.1"/>
    </source>
</evidence>
<dbReference type="STRING" id="1123071.SAMN02745181_1086"/>
<evidence type="ECO:0000256" key="1">
    <source>
        <dbReference type="SAM" id="MobiDB-lite"/>
    </source>
</evidence>
<dbReference type="OrthoDB" id="174634at2"/>
<accession>A0A1M6EPN1</accession>
<keyword evidence="3" id="KW-1185">Reference proteome</keyword>
<dbReference type="RefSeq" id="WP_143158443.1">
    <property type="nucleotide sequence ID" value="NZ_FQYR01000002.1"/>
</dbReference>
<proteinExistence type="predicted"/>
<name>A0A1M6EPN1_9BACT</name>
<dbReference type="Proteomes" id="UP000184510">
    <property type="component" value="Unassembled WGS sequence"/>
</dbReference>
<protein>
    <submittedName>
        <fullName evidence="2">Uncharacterized protein</fullName>
    </submittedName>
</protein>
<dbReference type="InParanoid" id="A0A1M6EPN1"/>
<evidence type="ECO:0000313" key="3">
    <source>
        <dbReference type="Proteomes" id="UP000184510"/>
    </source>
</evidence>
<feature type="compositionally biased region" description="Low complexity" evidence="1">
    <location>
        <begin position="58"/>
        <end position="67"/>
    </location>
</feature>
<dbReference type="AlphaFoldDB" id="A0A1M6EPN1"/>
<feature type="region of interest" description="Disordered" evidence="1">
    <location>
        <begin position="54"/>
        <end position="89"/>
    </location>
</feature>
<sequence length="988" mass="110210">MIYFAPVVYAQGEATQNDQQTIPDYSQAIDMLLELGFPDNKGYEYKTIKSPGLENSRRSTFSSSGDSADPPKLKGTGWLTKSPQDPSKQPVIFLDGTSRLYQESSSPNYTANDQPIQGKSSDANLLDDLKLVQKWLLAHSSSQTESHRWQYGGKDVFTSYFALACQAHRAGHTKEANQLIATLFRLSPSPESIIDGVITNIADAKLKVATQTFYKSKDWKAYHKDLISLQTTYSRGWSSRYALAMLIPKVEKRANGVEITSPSVEGVKFSPKVVDIITLTGKDGQKISVPMSDYYSSSDDQGLWLLDDQTHNPSDPPFTQLTQLGMEGFLALAALIGDDTLLLTVTDPGTHYSSYSYGYSYYNSDSSEIEQAEQLYRRMDRPKTRGEIALAYVKQCLPGLSSRDNFSGGQQYTDDEVKTTAIKFWKEHRNDSKLELVTYYLKNGNQTTISKVAASLLKDGSPESLALFENTVLESDSPSQYSQEVKNYTLKQRQKAKDFISKYKEALINELGTEKLENYEHSGQYTIMNDGGVEKFIEKLLRYTEGLKPSQLLVRLSRPEGNTQETLEQLQVALQSKPLGKYRSKFAYAAAKSDDVKAMQIITFLFQLDSSGQGMSEAGTAVDGDSPQAPKEGFDPPLSKFEAEDWLNLLQRTEKQASRYGEGTSIADRVGVLLENYANPNSDQEYFYQLYALLGAEEASKLYINRSTARLNGEDVPPLPSKDDVSEERLEEIVQQITDAKPAEVLTILEKLSVSEHLAWDGYLDENDPPEPFQKLGSLITKIDSSRATKNDTTQKAEEALKSLIIGKELNAETIQNLLPKLSENHQSLAGYSISISRNQSQPGYAAYLFSSSIMKARSESLTTLDKEISEKKHDHYVSLLLNPRSNDESNIILHSAKEITKDDVSKIVSTIENMNQGYLNAVITIESQTSIAASNAAREANKDEREAVIKFIKENAKAKLPDEVFEKMDLETLKQIKLQLEANPGSF</sequence>
<organism evidence="2 3">
    <name type="scientific">Rubritalea squalenifaciens DSM 18772</name>
    <dbReference type="NCBI Taxonomy" id="1123071"/>
    <lineage>
        <taxon>Bacteria</taxon>
        <taxon>Pseudomonadati</taxon>
        <taxon>Verrucomicrobiota</taxon>
        <taxon>Verrucomicrobiia</taxon>
        <taxon>Verrucomicrobiales</taxon>
        <taxon>Rubritaleaceae</taxon>
        <taxon>Rubritalea</taxon>
    </lineage>
</organism>
<dbReference type="EMBL" id="FQYR01000002">
    <property type="protein sequence ID" value="SHI87356.1"/>
    <property type="molecule type" value="Genomic_DNA"/>
</dbReference>
<gene>
    <name evidence="2" type="ORF">SAMN02745181_1086</name>
</gene>
<reference evidence="2 3" key="1">
    <citation type="submission" date="2016-11" db="EMBL/GenBank/DDBJ databases">
        <authorList>
            <person name="Jaros S."/>
            <person name="Januszkiewicz K."/>
            <person name="Wedrychowicz H."/>
        </authorList>
    </citation>
    <scope>NUCLEOTIDE SEQUENCE [LARGE SCALE GENOMIC DNA]</scope>
    <source>
        <strain evidence="2 3">DSM 18772</strain>
    </source>
</reference>